<feature type="non-terminal residue" evidence="3">
    <location>
        <position position="64"/>
    </location>
</feature>
<protein>
    <recommendedName>
        <fullName evidence="2">MnmG N-terminal domain-containing protein</fullName>
    </recommendedName>
</protein>
<comment type="caution">
    <text evidence="3">The sequence shown here is derived from an EMBL/GenBank/DDBJ whole genome shotgun (WGS) entry which is preliminary data.</text>
</comment>
<dbReference type="GO" id="GO:0030488">
    <property type="term" value="P:tRNA methylation"/>
    <property type="evidence" value="ECO:0007669"/>
    <property type="project" value="TreeGrafter"/>
</dbReference>
<dbReference type="PANTHER" id="PTHR11806">
    <property type="entry name" value="GLUCOSE INHIBITED DIVISION PROTEIN A"/>
    <property type="match status" value="1"/>
</dbReference>
<accession>X1NVS7</accession>
<evidence type="ECO:0000259" key="2">
    <source>
        <dbReference type="Pfam" id="PF01134"/>
    </source>
</evidence>
<reference evidence="3" key="1">
    <citation type="journal article" date="2014" name="Front. Microbiol.">
        <title>High frequency of phylogenetically diverse reductive dehalogenase-homologous genes in deep subseafloor sedimentary metagenomes.</title>
        <authorList>
            <person name="Kawai M."/>
            <person name="Futagami T."/>
            <person name="Toyoda A."/>
            <person name="Takaki Y."/>
            <person name="Nishi S."/>
            <person name="Hori S."/>
            <person name="Arai W."/>
            <person name="Tsubouchi T."/>
            <person name="Morono Y."/>
            <person name="Uchiyama I."/>
            <person name="Ito T."/>
            <person name="Fujiyama A."/>
            <person name="Inagaki F."/>
            <person name="Takami H."/>
        </authorList>
    </citation>
    <scope>NUCLEOTIDE SEQUENCE</scope>
    <source>
        <strain evidence="3">Expedition CK06-06</strain>
    </source>
</reference>
<gene>
    <name evidence="3" type="ORF">S06H3_57469</name>
</gene>
<dbReference type="PANTHER" id="PTHR11806:SF0">
    <property type="entry name" value="PROTEIN MTO1 HOMOLOG, MITOCHONDRIAL"/>
    <property type="match status" value="1"/>
</dbReference>
<dbReference type="GO" id="GO:0002098">
    <property type="term" value="P:tRNA wobble uridine modification"/>
    <property type="evidence" value="ECO:0007669"/>
    <property type="project" value="TreeGrafter"/>
</dbReference>
<proteinExistence type="predicted"/>
<sequence length="64" mass="7575">MRFPDRERHQIFLEPEGLETSEYYPNGLFTSLPLDIQIKMLHTIKGLEQVEVTRPGYGIEYDYV</sequence>
<evidence type="ECO:0000256" key="1">
    <source>
        <dbReference type="ARBA" id="ARBA00001974"/>
    </source>
</evidence>
<dbReference type="InterPro" id="IPR002218">
    <property type="entry name" value="MnmG-rel"/>
</dbReference>
<dbReference type="Pfam" id="PF01134">
    <property type="entry name" value="GIDA"/>
    <property type="match status" value="1"/>
</dbReference>
<organism evidence="3">
    <name type="scientific">marine sediment metagenome</name>
    <dbReference type="NCBI Taxonomy" id="412755"/>
    <lineage>
        <taxon>unclassified sequences</taxon>
        <taxon>metagenomes</taxon>
        <taxon>ecological metagenomes</taxon>
    </lineage>
</organism>
<feature type="domain" description="MnmG N-terminal" evidence="2">
    <location>
        <begin position="1"/>
        <end position="64"/>
    </location>
</feature>
<dbReference type="GO" id="GO:0005829">
    <property type="term" value="C:cytosol"/>
    <property type="evidence" value="ECO:0007669"/>
    <property type="project" value="TreeGrafter"/>
</dbReference>
<dbReference type="AlphaFoldDB" id="X1NVS7"/>
<dbReference type="GO" id="GO:0050660">
    <property type="term" value="F:flavin adenine dinucleotide binding"/>
    <property type="evidence" value="ECO:0007669"/>
    <property type="project" value="InterPro"/>
</dbReference>
<comment type="cofactor">
    <cofactor evidence="1">
        <name>FAD</name>
        <dbReference type="ChEBI" id="CHEBI:57692"/>
    </cofactor>
</comment>
<dbReference type="EMBL" id="BARV01037097">
    <property type="protein sequence ID" value="GAI47713.1"/>
    <property type="molecule type" value="Genomic_DNA"/>
</dbReference>
<dbReference type="Gene3D" id="2.40.30.260">
    <property type="match status" value="1"/>
</dbReference>
<name>X1NVS7_9ZZZZ</name>
<evidence type="ECO:0000313" key="3">
    <source>
        <dbReference type="EMBL" id="GAI47713.1"/>
    </source>
</evidence>
<dbReference type="InterPro" id="IPR040131">
    <property type="entry name" value="MnmG_N"/>
</dbReference>